<feature type="region of interest" description="Disordered" evidence="9">
    <location>
        <begin position="510"/>
        <end position="534"/>
    </location>
</feature>
<dbReference type="Pfam" id="PF11744">
    <property type="entry name" value="ALMT"/>
    <property type="match status" value="1"/>
</dbReference>
<evidence type="ECO:0000256" key="7">
    <source>
        <dbReference type="ARBA" id="ARBA00023136"/>
    </source>
</evidence>
<keyword evidence="8" id="KW-0407">Ion channel</keyword>
<dbReference type="GO" id="GO:0015743">
    <property type="term" value="P:malate transport"/>
    <property type="evidence" value="ECO:0007669"/>
    <property type="project" value="InterPro"/>
</dbReference>
<dbReference type="EMBL" id="CAADRP010001852">
    <property type="protein sequence ID" value="VFU54702.1"/>
    <property type="molecule type" value="Genomic_DNA"/>
</dbReference>
<evidence type="ECO:0000256" key="3">
    <source>
        <dbReference type="ARBA" id="ARBA00022448"/>
    </source>
</evidence>
<gene>
    <name evidence="11" type="ORF">SVIM_LOCUS383978</name>
</gene>
<accession>A0A6N2MKI7</accession>
<keyword evidence="5 10" id="KW-1133">Transmembrane helix</keyword>
<feature type="compositionally biased region" description="Low complexity" evidence="9">
    <location>
        <begin position="519"/>
        <end position="528"/>
    </location>
</feature>
<dbReference type="InterPro" id="IPR020966">
    <property type="entry name" value="ALMT"/>
</dbReference>
<evidence type="ECO:0000256" key="8">
    <source>
        <dbReference type="ARBA" id="ARBA00023303"/>
    </source>
</evidence>
<protein>
    <recommendedName>
        <fullName evidence="12">Aluminum-activated malate transporter</fullName>
    </recommendedName>
</protein>
<reference evidence="11" key="1">
    <citation type="submission" date="2019-03" db="EMBL/GenBank/DDBJ databases">
        <authorList>
            <person name="Mank J."/>
            <person name="Almeida P."/>
        </authorList>
    </citation>
    <scope>NUCLEOTIDE SEQUENCE</scope>
    <source>
        <strain evidence="11">78183</strain>
    </source>
</reference>
<feature type="transmembrane region" description="Helical" evidence="10">
    <location>
        <begin position="118"/>
        <end position="138"/>
    </location>
</feature>
<keyword evidence="3" id="KW-0813">Transport</keyword>
<keyword evidence="4 10" id="KW-0812">Transmembrane</keyword>
<evidence type="ECO:0000256" key="10">
    <source>
        <dbReference type="SAM" id="Phobius"/>
    </source>
</evidence>
<evidence type="ECO:0000256" key="6">
    <source>
        <dbReference type="ARBA" id="ARBA00023065"/>
    </source>
</evidence>
<dbReference type="AlphaFoldDB" id="A0A6N2MKI7"/>
<dbReference type="GO" id="GO:0034220">
    <property type="term" value="P:monoatomic ion transmembrane transport"/>
    <property type="evidence" value="ECO:0007669"/>
    <property type="project" value="UniProtKB-KW"/>
</dbReference>
<dbReference type="GO" id="GO:0016020">
    <property type="term" value="C:membrane"/>
    <property type="evidence" value="ECO:0007669"/>
    <property type="project" value="UniProtKB-SubCell"/>
</dbReference>
<dbReference type="PANTHER" id="PTHR31086">
    <property type="entry name" value="ALUMINUM-ACTIVATED MALATE TRANSPORTER 10"/>
    <property type="match status" value="1"/>
</dbReference>
<feature type="transmembrane region" description="Helical" evidence="10">
    <location>
        <begin position="234"/>
        <end position="256"/>
    </location>
</feature>
<evidence type="ECO:0000256" key="4">
    <source>
        <dbReference type="ARBA" id="ARBA00022692"/>
    </source>
</evidence>
<evidence type="ECO:0000256" key="9">
    <source>
        <dbReference type="SAM" id="MobiDB-lite"/>
    </source>
</evidence>
<feature type="transmembrane region" description="Helical" evidence="10">
    <location>
        <begin position="93"/>
        <end position="112"/>
    </location>
</feature>
<comment type="similarity">
    <text evidence="2">Belongs to the aromatic acid exporter (TC 2.A.85) family.</text>
</comment>
<evidence type="ECO:0008006" key="12">
    <source>
        <dbReference type="Google" id="ProtNLM"/>
    </source>
</evidence>
<keyword evidence="7 10" id="KW-0472">Membrane</keyword>
<feature type="transmembrane region" description="Helical" evidence="10">
    <location>
        <begin position="204"/>
        <end position="222"/>
    </location>
</feature>
<proteinExistence type="inferred from homology"/>
<name>A0A6N2MKI7_SALVM</name>
<feature type="transmembrane region" description="Helical" evidence="10">
    <location>
        <begin position="172"/>
        <end position="192"/>
    </location>
</feature>
<evidence type="ECO:0000313" key="11">
    <source>
        <dbReference type="EMBL" id="VFU54702.1"/>
    </source>
</evidence>
<sequence length="534" mass="58612">MPFSSYKLEACRVPPQASFLANSLYSLLSLIFLSSCELAYPHLAMEVGSGSGDKAGFFTRGRWWLALPEKFRANMVDMARKIKKLGQDDPRRVIHSLKVGLALTLVSIFYYYQPLYSSFGVTAMWAIMTVVVVFEFSVGATLGKGLNRGMATLLAGGLGVGAHYLANLSGHIGEPILLGFFVFLQATISTFLRFFPKIKSRYDYGMLIFILTFSLISVSGYRNDEIFELAHKRLSTISIGGSLCVIISTVVCPVWAGEDLHNLIALNIEKLGDFLEDVQKLAKKDLVMNTSKEQEGEECEDDNGFLEGYKSVLNSKNNEESLANFAAWEPGHGRFPFRHPWKLYLKVGIMARECAYRIESLNACLNADIQAPSEFGSIIQEACTNMSIESGKALKELALAIKIMVQPSSADSHIENAKSSAKKLKSLLKSGIWEDVDLLKVIPGVTVASILIDVVTCTEKIAESIHELASKAQFKSAEPPLSPEKLHSGQMQCAKSSQILKCPHVVINVSESTPPSPPSESSSAPKASMQRMEV</sequence>
<comment type="subcellular location">
    <subcellularLocation>
        <location evidence="1">Membrane</location>
        <topology evidence="1">Multi-pass membrane protein</topology>
    </subcellularLocation>
</comment>
<evidence type="ECO:0000256" key="2">
    <source>
        <dbReference type="ARBA" id="ARBA00007079"/>
    </source>
</evidence>
<evidence type="ECO:0000256" key="1">
    <source>
        <dbReference type="ARBA" id="ARBA00004141"/>
    </source>
</evidence>
<organism evidence="11">
    <name type="scientific">Salix viminalis</name>
    <name type="common">Common osier</name>
    <name type="synonym">Basket willow</name>
    <dbReference type="NCBI Taxonomy" id="40686"/>
    <lineage>
        <taxon>Eukaryota</taxon>
        <taxon>Viridiplantae</taxon>
        <taxon>Streptophyta</taxon>
        <taxon>Embryophyta</taxon>
        <taxon>Tracheophyta</taxon>
        <taxon>Spermatophyta</taxon>
        <taxon>Magnoliopsida</taxon>
        <taxon>eudicotyledons</taxon>
        <taxon>Gunneridae</taxon>
        <taxon>Pentapetalae</taxon>
        <taxon>rosids</taxon>
        <taxon>fabids</taxon>
        <taxon>Malpighiales</taxon>
        <taxon>Salicaceae</taxon>
        <taxon>Saliceae</taxon>
        <taxon>Salix</taxon>
    </lineage>
</organism>
<evidence type="ECO:0000256" key="5">
    <source>
        <dbReference type="ARBA" id="ARBA00022989"/>
    </source>
</evidence>
<keyword evidence="6" id="KW-0406">Ion transport</keyword>